<evidence type="ECO:0000256" key="1">
    <source>
        <dbReference type="SAM" id="SignalP"/>
    </source>
</evidence>
<gene>
    <name evidence="2" type="ORF">RA0C_0623</name>
</gene>
<feature type="chain" id="PRO_5003187744" description="Carboxypeptidase-like regulatory domain-containing protein" evidence="1">
    <location>
        <begin position="23"/>
        <end position="128"/>
    </location>
</feature>
<dbReference type="EMBL" id="CP003388">
    <property type="protein sequence ID" value="AFD55593.1"/>
    <property type="molecule type" value="Genomic_DNA"/>
</dbReference>
<organism evidence="2 3">
    <name type="scientific">Riemerella anatipestifer (strain ATCC 11845 / DSM 15868 / JCM 9532 / NCTC 11014)</name>
    <dbReference type="NCBI Taxonomy" id="693978"/>
    <lineage>
        <taxon>Bacteria</taxon>
        <taxon>Pseudomonadati</taxon>
        <taxon>Bacteroidota</taxon>
        <taxon>Flavobacteriia</taxon>
        <taxon>Flavobacteriales</taxon>
        <taxon>Weeksellaceae</taxon>
        <taxon>Riemerella</taxon>
    </lineage>
</organism>
<evidence type="ECO:0008006" key="4">
    <source>
        <dbReference type="Google" id="ProtNLM"/>
    </source>
</evidence>
<dbReference type="Proteomes" id="UP000010093">
    <property type="component" value="Chromosome"/>
</dbReference>
<dbReference type="KEGG" id="rai:RA0C_0623"/>
<dbReference type="KEGG" id="ran:Riean_0405"/>
<feature type="signal peptide" evidence="1">
    <location>
        <begin position="1"/>
        <end position="22"/>
    </location>
</feature>
<dbReference type="HOGENOM" id="CLU_2119261_0_0_10"/>
<keyword evidence="1" id="KW-0732">Signal</keyword>
<sequence length="128" mass="14529">MKNFFFLLLVFIANLHFCQVISGTLISSEDNSPISYAKIGFENIEKGTFSDEKGNFKIDLTNVDINLKVKIEIAGFQTYENTVKNLIQLNSTKIALNPRFVNFEEVTISSKKYVAKNLGYNSRSKAYI</sequence>
<dbReference type="InterPro" id="IPR008969">
    <property type="entry name" value="CarboxyPept-like_regulatory"/>
</dbReference>
<reference evidence="2 3" key="1">
    <citation type="journal article" date="2012" name="J. Bacteriol.">
        <title>Complete genome sequence of Riemerella anatipestifer reference strain.</title>
        <authorList>
            <person name="Wang X."/>
            <person name="Zhu D."/>
            <person name="Wang M."/>
            <person name="Cheng A."/>
            <person name="Jia R."/>
            <person name="Zhou Y."/>
            <person name="Chen Z."/>
            <person name="Luo Q."/>
            <person name="Liu F."/>
            <person name="Wang Y."/>
            <person name="Chen X.Y."/>
        </authorList>
    </citation>
    <scope>NUCLEOTIDE SEQUENCE [LARGE SCALE GENOMIC DNA]</scope>
    <source>
        <strain evidence="3">DSM 15868</strain>
    </source>
</reference>
<dbReference type="SUPFAM" id="SSF49464">
    <property type="entry name" value="Carboxypeptidase regulatory domain-like"/>
    <property type="match status" value="1"/>
</dbReference>
<proteinExistence type="predicted"/>
<accession>E4T993</accession>
<dbReference type="AlphaFoldDB" id="E4T993"/>
<protein>
    <recommendedName>
        <fullName evidence="4">Carboxypeptidase-like regulatory domain-containing protein</fullName>
    </recommendedName>
</protein>
<dbReference type="PATRIC" id="fig|693978.17.peg.636"/>
<dbReference type="GeneID" id="93717493"/>
<dbReference type="RefSeq" id="WP_004919899.1">
    <property type="nucleotide sequence ID" value="NC_014738.1"/>
</dbReference>
<dbReference type="Gene3D" id="2.60.40.1120">
    <property type="entry name" value="Carboxypeptidase-like, regulatory domain"/>
    <property type="match status" value="1"/>
</dbReference>
<dbReference type="Pfam" id="PF13715">
    <property type="entry name" value="CarbopepD_reg_2"/>
    <property type="match status" value="1"/>
</dbReference>
<name>E4T993_RIEAD</name>
<evidence type="ECO:0000313" key="2">
    <source>
        <dbReference type="EMBL" id="AFD55593.1"/>
    </source>
</evidence>
<evidence type="ECO:0000313" key="3">
    <source>
        <dbReference type="Proteomes" id="UP000010093"/>
    </source>
</evidence>